<keyword evidence="3" id="KW-1185">Reference proteome</keyword>
<feature type="domain" description="Rv3651-like N-terminal" evidence="1">
    <location>
        <begin position="9"/>
        <end position="108"/>
    </location>
</feature>
<sequence length="361" mass="40559">MNSTENSSTWNIVEWMADGEPTLIFDGKKPRQYVSIRRREHYRQLDIDAAILDAVKAAVTSFERVEQAVTVKEGYPPLQLIADPILGPLGVSYGAQVWIGPTDQPVPPVRAIGAFEWDPATEITYHGRTIETEILGHAEPKEQRVSPEIFRHFEAFPREGELGRFIAEMRSNLVEHGATFDSRLTLKRMDNVVRQAYMTMRAVRKDEGVWMLRGLVHDISDVEKPQLTDTYDRRTARTTAALIAGDDPVGIGHIDFATGIVADWLTPPPAPLDGWLVNNPEFHQDNIEEMTAAQLRLAKAETTKEEYRAWVRFPDTDWIEAKFLLAAATPGVFGHGLIRVETVAPHEDRGDSSEQGGPLLW</sequence>
<dbReference type="Pfam" id="PF18007">
    <property type="entry name" value="Rv3651-like_N"/>
    <property type="match status" value="1"/>
</dbReference>
<dbReference type="InterPro" id="IPR041458">
    <property type="entry name" value="Rv3651-like_N"/>
</dbReference>
<evidence type="ECO:0000259" key="1">
    <source>
        <dbReference type="Pfam" id="PF18007"/>
    </source>
</evidence>
<gene>
    <name evidence="2" type="ORF">DFR67_11658</name>
</gene>
<name>A0A318RGL5_WILLI</name>
<evidence type="ECO:0000313" key="3">
    <source>
        <dbReference type="Proteomes" id="UP000247591"/>
    </source>
</evidence>
<dbReference type="Proteomes" id="UP000247591">
    <property type="component" value="Unassembled WGS sequence"/>
</dbReference>
<proteinExistence type="predicted"/>
<reference evidence="2 3" key="1">
    <citation type="submission" date="2018-06" db="EMBL/GenBank/DDBJ databases">
        <title>Genomic Encyclopedia of Type Strains, Phase IV (KMG-IV): sequencing the most valuable type-strain genomes for metagenomic binning, comparative biology and taxonomic classification.</title>
        <authorList>
            <person name="Goeker M."/>
        </authorList>
    </citation>
    <scope>NUCLEOTIDE SEQUENCE [LARGE SCALE GENOMIC DNA]</scope>
    <source>
        <strain evidence="2 3">DSM 45521</strain>
    </source>
</reference>
<protein>
    <recommendedName>
        <fullName evidence="1">Rv3651-like N-terminal domain-containing protein</fullName>
    </recommendedName>
</protein>
<dbReference type="EMBL" id="QJSP01000016">
    <property type="protein sequence ID" value="PYE13504.1"/>
    <property type="molecule type" value="Genomic_DNA"/>
</dbReference>
<evidence type="ECO:0000313" key="2">
    <source>
        <dbReference type="EMBL" id="PYE13504.1"/>
    </source>
</evidence>
<dbReference type="AlphaFoldDB" id="A0A318RGL5"/>
<accession>A0A318RGL5</accession>
<organism evidence="2 3">
    <name type="scientific">Williamsia limnetica</name>
    <dbReference type="NCBI Taxonomy" id="882452"/>
    <lineage>
        <taxon>Bacteria</taxon>
        <taxon>Bacillati</taxon>
        <taxon>Actinomycetota</taxon>
        <taxon>Actinomycetes</taxon>
        <taxon>Mycobacteriales</taxon>
        <taxon>Nocardiaceae</taxon>
        <taxon>Williamsia</taxon>
    </lineage>
</organism>
<comment type="caution">
    <text evidence="2">The sequence shown here is derived from an EMBL/GenBank/DDBJ whole genome shotgun (WGS) entry which is preliminary data.</text>
</comment>
<dbReference type="RefSeq" id="WP_281268367.1">
    <property type="nucleotide sequence ID" value="NZ_QJSP01000016.1"/>
</dbReference>